<dbReference type="AlphaFoldDB" id="A0A0A0JVL5"/>
<dbReference type="eggNOG" id="COG0824">
    <property type="taxonomic scope" value="Bacteria"/>
</dbReference>
<dbReference type="CDD" id="cd00586">
    <property type="entry name" value="4HBT"/>
    <property type="match status" value="1"/>
</dbReference>
<dbReference type="GO" id="GO:0047617">
    <property type="term" value="F:fatty acyl-CoA hydrolase activity"/>
    <property type="evidence" value="ECO:0007669"/>
    <property type="project" value="TreeGrafter"/>
</dbReference>
<dbReference type="Proteomes" id="UP000030013">
    <property type="component" value="Unassembled WGS sequence"/>
</dbReference>
<dbReference type="InterPro" id="IPR029069">
    <property type="entry name" value="HotDog_dom_sf"/>
</dbReference>
<dbReference type="Gene3D" id="3.10.129.10">
    <property type="entry name" value="Hotdog Thioesterase"/>
    <property type="match status" value="1"/>
</dbReference>
<keyword evidence="2" id="KW-0378">Hydrolase</keyword>
<comment type="caution">
    <text evidence="3">The sequence shown here is derived from an EMBL/GenBank/DDBJ whole genome shotgun (WGS) entry which is preliminary data.</text>
</comment>
<evidence type="ECO:0000313" key="4">
    <source>
        <dbReference type="Proteomes" id="UP000030013"/>
    </source>
</evidence>
<name>A0A0A0JVL5_9MICO</name>
<evidence type="ECO:0000256" key="2">
    <source>
        <dbReference type="ARBA" id="ARBA00022801"/>
    </source>
</evidence>
<evidence type="ECO:0000313" key="3">
    <source>
        <dbReference type="EMBL" id="KGN40739.1"/>
    </source>
</evidence>
<reference evidence="3 4" key="1">
    <citation type="submission" date="2013-08" db="EMBL/GenBank/DDBJ databases">
        <title>The genome sequence of Knoellia aerolata.</title>
        <authorList>
            <person name="Zhu W."/>
            <person name="Wang G."/>
        </authorList>
    </citation>
    <scope>NUCLEOTIDE SEQUENCE [LARGE SCALE GENOMIC DNA]</scope>
    <source>
        <strain evidence="3 4">DSM 18566</strain>
    </source>
</reference>
<proteinExistence type="inferred from homology"/>
<protein>
    <submittedName>
        <fullName evidence="3">4-hydroxybenzoyl-CoA thioesterase</fullName>
    </submittedName>
</protein>
<dbReference type="OrthoDB" id="9799036at2"/>
<sequence>MTSDEPDPRTLERSDFPEIQRVSTRWSDNDMYGHLNNAVYYELFDSVLNAWLIRETGIDETVSEAMGVVAESSCRFYSELAYPQPIDVGVRVERVGTKSVTFAFGLFAEGSDAIAAHGLWAQVYVDRDGRHTVALPTVVRDVVERTAAAQPVRRVAN</sequence>
<dbReference type="InterPro" id="IPR050563">
    <property type="entry name" value="4-hydroxybenzoyl-CoA_TE"/>
</dbReference>
<dbReference type="RefSeq" id="WP_035938055.1">
    <property type="nucleotide sequence ID" value="NZ_AVPL01000032.1"/>
</dbReference>
<dbReference type="EMBL" id="AVPL01000032">
    <property type="protein sequence ID" value="KGN40739.1"/>
    <property type="molecule type" value="Genomic_DNA"/>
</dbReference>
<evidence type="ECO:0000256" key="1">
    <source>
        <dbReference type="ARBA" id="ARBA00005953"/>
    </source>
</evidence>
<gene>
    <name evidence="3" type="ORF">N801_12355</name>
</gene>
<dbReference type="PANTHER" id="PTHR31793:SF27">
    <property type="entry name" value="NOVEL THIOESTERASE SUPERFAMILY DOMAIN AND SAPOSIN A-TYPE DOMAIN CONTAINING PROTEIN (0610012H03RIK)"/>
    <property type="match status" value="1"/>
</dbReference>
<dbReference type="STRING" id="1385519.N801_12355"/>
<organism evidence="3 4">
    <name type="scientific">Knoellia aerolata DSM 18566</name>
    <dbReference type="NCBI Taxonomy" id="1385519"/>
    <lineage>
        <taxon>Bacteria</taxon>
        <taxon>Bacillati</taxon>
        <taxon>Actinomycetota</taxon>
        <taxon>Actinomycetes</taxon>
        <taxon>Micrococcales</taxon>
        <taxon>Intrasporangiaceae</taxon>
        <taxon>Knoellia</taxon>
    </lineage>
</organism>
<accession>A0A0A0JVL5</accession>
<dbReference type="Pfam" id="PF13279">
    <property type="entry name" value="4HBT_2"/>
    <property type="match status" value="1"/>
</dbReference>
<dbReference type="PANTHER" id="PTHR31793">
    <property type="entry name" value="4-HYDROXYBENZOYL-COA THIOESTERASE FAMILY MEMBER"/>
    <property type="match status" value="1"/>
</dbReference>
<keyword evidence="4" id="KW-1185">Reference proteome</keyword>
<dbReference type="SUPFAM" id="SSF54637">
    <property type="entry name" value="Thioesterase/thiol ester dehydrase-isomerase"/>
    <property type="match status" value="1"/>
</dbReference>
<comment type="similarity">
    <text evidence="1">Belongs to the 4-hydroxybenzoyl-CoA thioesterase family.</text>
</comment>